<dbReference type="InterPro" id="IPR050071">
    <property type="entry name" value="Dehydroquinate_synthase"/>
</dbReference>
<comment type="similarity">
    <text evidence="6 18">Belongs to the sugar phosphate cyclases superfamily. Dehydroquinate synthase family.</text>
</comment>
<feature type="binding site" evidence="18">
    <location>
        <position position="255"/>
    </location>
    <ligand>
        <name>Zn(2+)</name>
        <dbReference type="ChEBI" id="CHEBI:29105"/>
    </ligand>
</feature>
<comment type="caution">
    <text evidence="21">The sequence shown here is derived from an EMBL/GenBank/DDBJ whole genome shotgun (WGS) entry which is preliminary data.</text>
</comment>
<keyword evidence="13 18" id="KW-0862">Zinc</keyword>
<comment type="cofactor">
    <cofactor evidence="3">
        <name>Zn(2+)</name>
        <dbReference type="ChEBI" id="CHEBI:29105"/>
    </cofactor>
</comment>
<dbReference type="InterPro" id="IPR056179">
    <property type="entry name" value="DHQS_C"/>
</dbReference>
<feature type="binding site" evidence="18">
    <location>
        <position position="269"/>
    </location>
    <ligand>
        <name>Zn(2+)</name>
        <dbReference type="ChEBI" id="CHEBI:29105"/>
    </ligand>
</feature>
<keyword evidence="17 18" id="KW-0170">Cobalt</keyword>
<evidence type="ECO:0000256" key="12">
    <source>
        <dbReference type="ARBA" id="ARBA00022741"/>
    </source>
</evidence>
<comment type="subcellular location">
    <subcellularLocation>
        <location evidence="4 18">Cytoplasm</location>
    </subcellularLocation>
</comment>
<evidence type="ECO:0000256" key="9">
    <source>
        <dbReference type="ARBA" id="ARBA00022490"/>
    </source>
</evidence>
<keyword evidence="9 18" id="KW-0963">Cytoplasm</keyword>
<feature type="domain" description="3-dehydroquinate synthase C-terminal" evidence="20">
    <location>
        <begin position="189"/>
        <end position="342"/>
    </location>
</feature>
<evidence type="ECO:0000256" key="7">
    <source>
        <dbReference type="ARBA" id="ARBA00013031"/>
    </source>
</evidence>
<dbReference type="HAMAP" id="MF_00110">
    <property type="entry name" value="DHQ_synthase"/>
    <property type="match status" value="1"/>
</dbReference>
<gene>
    <name evidence="18 21" type="primary">aroB</name>
    <name evidence="21" type="ORF">K8V90_09615</name>
</gene>
<dbReference type="GO" id="GO:0005737">
    <property type="term" value="C:cytoplasm"/>
    <property type="evidence" value="ECO:0007669"/>
    <property type="project" value="UniProtKB-SubCell"/>
</dbReference>
<dbReference type="GO" id="GO:0046872">
    <property type="term" value="F:metal ion binding"/>
    <property type="evidence" value="ECO:0007669"/>
    <property type="project" value="UniProtKB-KW"/>
</dbReference>
<evidence type="ECO:0000256" key="14">
    <source>
        <dbReference type="ARBA" id="ARBA00023027"/>
    </source>
</evidence>
<evidence type="ECO:0000256" key="13">
    <source>
        <dbReference type="ARBA" id="ARBA00022833"/>
    </source>
</evidence>
<evidence type="ECO:0000256" key="10">
    <source>
        <dbReference type="ARBA" id="ARBA00022605"/>
    </source>
</evidence>
<evidence type="ECO:0000256" key="3">
    <source>
        <dbReference type="ARBA" id="ARBA00001947"/>
    </source>
</evidence>
<evidence type="ECO:0000256" key="15">
    <source>
        <dbReference type="ARBA" id="ARBA00023141"/>
    </source>
</evidence>
<dbReference type="Gene3D" id="3.40.50.1970">
    <property type="match status" value="1"/>
</dbReference>
<dbReference type="GO" id="GO:0008652">
    <property type="term" value="P:amino acid biosynthetic process"/>
    <property type="evidence" value="ECO:0007669"/>
    <property type="project" value="UniProtKB-KW"/>
</dbReference>
<proteinExistence type="inferred from homology"/>
<dbReference type="SUPFAM" id="SSF56796">
    <property type="entry name" value="Dehydroquinate synthase-like"/>
    <property type="match status" value="1"/>
</dbReference>
<name>A0A921T029_9FIRM</name>
<evidence type="ECO:0000256" key="4">
    <source>
        <dbReference type="ARBA" id="ARBA00004496"/>
    </source>
</evidence>
<keyword evidence="11 18" id="KW-0479">Metal-binding</keyword>
<accession>A0A921T029</accession>
<dbReference type="PANTHER" id="PTHR43622:SF7">
    <property type="entry name" value="3-DEHYDROQUINATE SYNTHASE, CHLOROPLASTIC"/>
    <property type="match status" value="1"/>
</dbReference>
<feature type="binding site" evidence="18">
    <location>
        <position position="150"/>
    </location>
    <ligand>
        <name>NAD(+)</name>
        <dbReference type="ChEBI" id="CHEBI:57540"/>
    </ligand>
</feature>
<dbReference type="EMBL" id="DYUB01000301">
    <property type="protein sequence ID" value="HJG97346.1"/>
    <property type="molecule type" value="Genomic_DNA"/>
</dbReference>
<dbReference type="CDD" id="cd08195">
    <property type="entry name" value="DHQS"/>
    <property type="match status" value="1"/>
</dbReference>
<dbReference type="Pfam" id="PF01761">
    <property type="entry name" value="DHQ_synthase"/>
    <property type="match status" value="1"/>
</dbReference>
<comment type="cofactor">
    <cofactor evidence="2 18">
        <name>NAD(+)</name>
        <dbReference type="ChEBI" id="CHEBI:57540"/>
    </cofactor>
</comment>
<evidence type="ECO:0000256" key="2">
    <source>
        <dbReference type="ARBA" id="ARBA00001911"/>
    </source>
</evidence>
<keyword evidence="14 18" id="KW-0520">NAD</keyword>
<dbReference type="InterPro" id="IPR030960">
    <property type="entry name" value="DHQS/DOIS_N"/>
</dbReference>
<dbReference type="InterPro" id="IPR016037">
    <property type="entry name" value="DHQ_synth_AroB"/>
</dbReference>
<sequence>MEKIINDVCNIVIDNSYKNFMPSVYEFNNKDIEDLSKININEIYDEVLIISDENVYNHQIDNFINNIKAKIVYEYIVLAGEDSKSLSVYEEIIKYCIKINLSRKSLIIALGGGVVGDLAGFVASTYMRGIDVCQIPTSLLSQVDSSVGGKTGINIGNFKNIIGTFYQPKFTYVNIDALKTLPNKEFISGMAEVIKYSIIYDYDFLDYLINNSDNILNKDNETLHYVVRKCIEIKADIVSKDEKESGLRKILNFGHTFGHGVEKLCKISHGEAVSIGMNMAFKLSLEKGYIDKSYYDKYIKVCEKFNLPLKFNISLYEDEITEEIKVNINKEILEIMKNDKKNSFGKINLILPIGFGKVKIINDIDEDKILNIIKEVNNA</sequence>
<evidence type="ECO:0000256" key="16">
    <source>
        <dbReference type="ARBA" id="ARBA00023239"/>
    </source>
</evidence>
<evidence type="ECO:0000313" key="22">
    <source>
        <dbReference type="Proteomes" id="UP000776700"/>
    </source>
</evidence>
<comment type="caution">
    <text evidence="18">Lacks conserved residue(s) required for the propagation of feature annotation.</text>
</comment>
<dbReference type="Pfam" id="PF24621">
    <property type="entry name" value="DHQS_C"/>
    <property type="match status" value="1"/>
</dbReference>
<dbReference type="AlphaFoldDB" id="A0A921T029"/>
<dbReference type="InterPro" id="IPR030963">
    <property type="entry name" value="DHQ_synth_fam"/>
</dbReference>
<evidence type="ECO:0000256" key="8">
    <source>
        <dbReference type="ARBA" id="ARBA00017684"/>
    </source>
</evidence>
<protein>
    <recommendedName>
        <fullName evidence="8 18">3-dehydroquinate synthase</fullName>
        <shortName evidence="18">DHQS</shortName>
        <ecNumber evidence="7 18">4.2.3.4</ecNumber>
    </recommendedName>
</protein>
<evidence type="ECO:0000256" key="6">
    <source>
        <dbReference type="ARBA" id="ARBA00005412"/>
    </source>
</evidence>
<keyword evidence="12 18" id="KW-0547">Nucleotide-binding</keyword>
<dbReference type="GO" id="GO:0009073">
    <property type="term" value="P:aromatic amino acid family biosynthetic process"/>
    <property type="evidence" value="ECO:0007669"/>
    <property type="project" value="UniProtKB-KW"/>
</dbReference>
<dbReference type="GO" id="GO:0009423">
    <property type="term" value="P:chorismate biosynthetic process"/>
    <property type="evidence" value="ECO:0007669"/>
    <property type="project" value="UniProtKB-UniRule"/>
</dbReference>
<evidence type="ECO:0000256" key="11">
    <source>
        <dbReference type="ARBA" id="ARBA00022723"/>
    </source>
</evidence>
<dbReference type="GO" id="GO:0003856">
    <property type="term" value="F:3-dehydroquinate synthase activity"/>
    <property type="evidence" value="ECO:0007669"/>
    <property type="project" value="UniProtKB-UniRule"/>
</dbReference>
<dbReference type="Gene3D" id="1.20.1090.10">
    <property type="entry name" value="Dehydroquinate synthase-like - alpha domain"/>
    <property type="match status" value="1"/>
</dbReference>
<dbReference type="PIRSF" id="PIRSF001455">
    <property type="entry name" value="DHQ_synth"/>
    <property type="match status" value="1"/>
</dbReference>
<evidence type="ECO:0000259" key="20">
    <source>
        <dbReference type="Pfam" id="PF24621"/>
    </source>
</evidence>
<evidence type="ECO:0000313" key="21">
    <source>
        <dbReference type="EMBL" id="HJG97346.1"/>
    </source>
</evidence>
<comment type="cofactor">
    <cofactor evidence="18">
        <name>Co(2+)</name>
        <dbReference type="ChEBI" id="CHEBI:48828"/>
    </cofactor>
    <cofactor evidence="18">
        <name>Zn(2+)</name>
        <dbReference type="ChEBI" id="CHEBI:29105"/>
    </cofactor>
    <text evidence="18">Binds 1 divalent metal cation per subunit. Can use either Co(2+) or Zn(2+).</text>
</comment>
<reference evidence="21" key="2">
    <citation type="submission" date="2021-09" db="EMBL/GenBank/DDBJ databases">
        <authorList>
            <person name="Gilroy R."/>
        </authorList>
    </citation>
    <scope>NUCLEOTIDE SEQUENCE</scope>
    <source>
        <strain evidence="21">1277</strain>
    </source>
</reference>
<evidence type="ECO:0000256" key="18">
    <source>
        <dbReference type="HAMAP-Rule" id="MF_00110"/>
    </source>
</evidence>
<reference evidence="21" key="1">
    <citation type="journal article" date="2021" name="PeerJ">
        <title>Extensive microbial diversity within the chicken gut microbiome revealed by metagenomics and culture.</title>
        <authorList>
            <person name="Gilroy R."/>
            <person name="Ravi A."/>
            <person name="Getino M."/>
            <person name="Pursley I."/>
            <person name="Horton D.L."/>
            <person name="Alikhan N.F."/>
            <person name="Baker D."/>
            <person name="Gharbi K."/>
            <person name="Hall N."/>
            <person name="Watson M."/>
            <person name="Adriaenssens E.M."/>
            <person name="Foster-Nyarko E."/>
            <person name="Jarju S."/>
            <person name="Secka A."/>
            <person name="Antonio M."/>
            <person name="Oren A."/>
            <person name="Chaudhuri R.R."/>
            <person name="La Ragione R."/>
            <person name="Hildebrand F."/>
            <person name="Pallen M.J."/>
        </authorList>
    </citation>
    <scope>NUCLEOTIDE SEQUENCE</scope>
    <source>
        <strain evidence="21">1277</strain>
    </source>
</reference>
<dbReference type="NCBIfam" id="TIGR01357">
    <property type="entry name" value="aroB"/>
    <property type="match status" value="1"/>
</dbReference>
<feature type="binding site" evidence="18">
    <location>
        <position position="192"/>
    </location>
    <ligand>
        <name>Zn(2+)</name>
        <dbReference type="ChEBI" id="CHEBI:29105"/>
    </ligand>
</feature>
<feature type="domain" description="3-dehydroquinate synthase N-terminal" evidence="19">
    <location>
        <begin position="76"/>
        <end position="187"/>
    </location>
</feature>
<feature type="binding site" evidence="18">
    <location>
        <begin position="137"/>
        <end position="138"/>
    </location>
    <ligand>
        <name>NAD(+)</name>
        <dbReference type="ChEBI" id="CHEBI:57540"/>
    </ligand>
</feature>
<dbReference type="GO" id="GO:0000166">
    <property type="term" value="F:nucleotide binding"/>
    <property type="evidence" value="ECO:0007669"/>
    <property type="project" value="UniProtKB-KW"/>
</dbReference>
<keyword evidence="10 18" id="KW-0028">Amino-acid biosynthesis</keyword>
<feature type="binding site" evidence="18">
    <location>
        <position position="159"/>
    </location>
    <ligand>
        <name>NAD(+)</name>
        <dbReference type="ChEBI" id="CHEBI:57540"/>
    </ligand>
</feature>
<evidence type="ECO:0000259" key="19">
    <source>
        <dbReference type="Pfam" id="PF01761"/>
    </source>
</evidence>
<organism evidence="21 22">
    <name type="scientific">Romboutsia timonensis</name>
    <dbReference type="NCBI Taxonomy" id="1776391"/>
    <lineage>
        <taxon>Bacteria</taxon>
        <taxon>Bacillati</taxon>
        <taxon>Bacillota</taxon>
        <taxon>Clostridia</taxon>
        <taxon>Peptostreptococcales</taxon>
        <taxon>Peptostreptococcaceae</taxon>
        <taxon>Romboutsia</taxon>
    </lineage>
</organism>
<comment type="catalytic activity">
    <reaction evidence="1 18">
        <text>7-phospho-2-dehydro-3-deoxy-D-arabino-heptonate = 3-dehydroquinate + phosphate</text>
        <dbReference type="Rhea" id="RHEA:21968"/>
        <dbReference type="ChEBI" id="CHEBI:32364"/>
        <dbReference type="ChEBI" id="CHEBI:43474"/>
        <dbReference type="ChEBI" id="CHEBI:58394"/>
        <dbReference type="EC" id="4.2.3.4"/>
    </reaction>
</comment>
<comment type="pathway">
    <text evidence="5 18">Metabolic intermediate biosynthesis; chorismate biosynthesis; chorismate from D-erythrose 4-phosphate and phosphoenolpyruvate: step 2/7.</text>
</comment>
<keyword evidence="16 18" id="KW-0456">Lyase</keyword>
<dbReference type="Proteomes" id="UP000776700">
    <property type="component" value="Unassembled WGS sequence"/>
</dbReference>
<keyword evidence="15 18" id="KW-0057">Aromatic amino acid biosynthesis</keyword>
<dbReference type="PANTHER" id="PTHR43622">
    <property type="entry name" value="3-DEHYDROQUINATE SYNTHASE"/>
    <property type="match status" value="1"/>
</dbReference>
<feature type="binding site" evidence="18">
    <location>
        <begin position="113"/>
        <end position="117"/>
    </location>
    <ligand>
        <name>NAD(+)</name>
        <dbReference type="ChEBI" id="CHEBI:57540"/>
    </ligand>
</feature>
<dbReference type="EC" id="4.2.3.4" evidence="7 18"/>
<comment type="function">
    <text evidence="18">Catalyzes the conversion of 3-deoxy-D-arabino-heptulosonate 7-phosphate (DAHP) to dehydroquinate (DHQ).</text>
</comment>
<dbReference type="FunFam" id="3.40.50.1970:FF:000007">
    <property type="entry name" value="Pentafunctional AROM polypeptide"/>
    <property type="match status" value="1"/>
</dbReference>
<evidence type="ECO:0000256" key="5">
    <source>
        <dbReference type="ARBA" id="ARBA00004661"/>
    </source>
</evidence>
<evidence type="ECO:0000256" key="17">
    <source>
        <dbReference type="ARBA" id="ARBA00023285"/>
    </source>
</evidence>
<evidence type="ECO:0000256" key="1">
    <source>
        <dbReference type="ARBA" id="ARBA00001393"/>
    </source>
</evidence>